<dbReference type="EMBL" id="JBJQND010000013">
    <property type="protein sequence ID" value="KAL3857216.1"/>
    <property type="molecule type" value="Genomic_DNA"/>
</dbReference>
<dbReference type="AlphaFoldDB" id="A0ABD3V7N3"/>
<sequence length="185" mass="21237">MATASDDSDVDDIPEVEYSINPYMYEPEVLSDTDTDENDSSDSDTGDDVETQVEYRHPGEEAHLLENTNWCLCSKCMLMTNQEENICCHSQSILEEKSEECSSTCITSHDGFIAKCLNIHVLETSFYEYVQENGRLSENDQIRIVYRHIAYRRFINRKILPSCVVSMIRKTFPSDAYTGLKYPQS</sequence>
<dbReference type="Proteomes" id="UP001634394">
    <property type="component" value="Unassembled WGS sequence"/>
</dbReference>
<evidence type="ECO:0000256" key="1">
    <source>
        <dbReference type="SAM" id="MobiDB-lite"/>
    </source>
</evidence>
<dbReference type="PANTHER" id="PTHR36981">
    <property type="entry name" value="ZGC:195170"/>
    <property type="match status" value="1"/>
</dbReference>
<accession>A0ABD3V7N3</accession>
<comment type="caution">
    <text evidence="3">The sequence shown here is derived from an EMBL/GenBank/DDBJ whole genome shotgun (WGS) entry which is preliminary data.</text>
</comment>
<name>A0ABD3V7N3_SINWO</name>
<organism evidence="3 4">
    <name type="scientific">Sinanodonta woodiana</name>
    <name type="common">Chinese pond mussel</name>
    <name type="synonym">Anodonta woodiana</name>
    <dbReference type="NCBI Taxonomy" id="1069815"/>
    <lineage>
        <taxon>Eukaryota</taxon>
        <taxon>Metazoa</taxon>
        <taxon>Spiralia</taxon>
        <taxon>Lophotrochozoa</taxon>
        <taxon>Mollusca</taxon>
        <taxon>Bivalvia</taxon>
        <taxon>Autobranchia</taxon>
        <taxon>Heteroconchia</taxon>
        <taxon>Palaeoheterodonta</taxon>
        <taxon>Unionida</taxon>
        <taxon>Unionoidea</taxon>
        <taxon>Unionidae</taxon>
        <taxon>Unioninae</taxon>
        <taxon>Sinanodonta</taxon>
    </lineage>
</organism>
<gene>
    <name evidence="3" type="ORF">ACJMK2_011908</name>
</gene>
<dbReference type="PANTHER" id="PTHR36981:SF1">
    <property type="entry name" value="P2X PURINORECEPTOR 7 INTRACELLULAR DOMAIN-CONTAINING PROTEIN"/>
    <property type="match status" value="1"/>
</dbReference>
<evidence type="ECO:0000313" key="3">
    <source>
        <dbReference type="EMBL" id="KAL3857216.1"/>
    </source>
</evidence>
<reference evidence="3 4" key="1">
    <citation type="submission" date="2024-11" db="EMBL/GenBank/DDBJ databases">
        <title>Chromosome-level genome assembly of the freshwater bivalve Anodonta woodiana.</title>
        <authorList>
            <person name="Chen X."/>
        </authorList>
    </citation>
    <scope>NUCLEOTIDE SEQUENCE [LARGE SCALE GENOMIC DNA]</scope>
    <source>
        <strain evidence="3">MN2024</strain>
        <tissue evidence="3">Gills</tissue>
    </source>
</reference>
<feature type="region of interest" description="Disordered" evidence="1">
    <location>
        <begin position="1"/>
        <end position="52"/>
    </location>
</feature>
<protein>
    <recommendedName>
        <fullName evidence="2">P2X purinoreceptor 7 intracellular domain-containing protein</fullName>
    </recommendedName>
</protein>
<feature type="domain" description="P2X purinoreceptor 7 intracellular" evidence="2">
    <location>
        <begin position="47"/>
        <end position="181"/>
    </location>
</feature>
<dbReference type="InterPro" id="IPR046815">
    <property type="entry name" value="P2RX7_C"/>
</dbReference>
<feature type="compositionally biased region" description="Acidic residues" evidence="1">
    <location>
        <begin position="1"/>
        <end position="15"/>
    </location>
</feature>
<evidence type="ECO:0000313" key="4">
    <source>
        <dbReference type="Proteomes" id="UP001634394"/>
    </source>
</evidence>
<proteinExistence type="predicted"/>
<keyword evidence="4" id="KW-1185">Reference proteome</keyword>
<evidence type="ECO:0000259" key="2">
    <source>
        <dbReference type="Pfam" id="PF20478"/>
    </source>
</evidence>
<dbReference type="Pfam" id="PF20478">
    <property type="entry name" value="P2RX7_C"/>
    <property type="match status" value="1"/>
</dbReference>
<feature type="compositionally biased region" description="Acidic residues" evidence="1">
    <location>
        <begin position="29"/>
        <end position="51"/>
    </location>
</feature>